<evidence type="ECO:0000259" key="9">
    <source>
        <dbReference type="PROSITE" id="PS50928"/>
    </source>
</evidence>
<accession>A0A6V8L443</accession>
<feature type="transmembrane region" description="Helical" evidence="7">
    <location>
        <begin position="131"/>
        <end position="158"/>
    </location>
</feature>
<dbReference type="PROSITE" id="PS50928">
    <property type="entry name" value="ABC_TM1"/>
    <property type="match status" value="1"/>
</dbReference>
<keyword evidence="5 7" id="KW-1133">Transmembrane helix</keyword>
<dbReference type="GO" id="GO:0055085">
    <property type="term" value="P:transmembrane transport"/>
    <property type="evidence" value="ECO:0007669"/>
    <property type="project" value="InterPro"/>
</dbReference>
<evidence type="ECO:0000256" key="6">
    <source>
        <dbReference type="ARBA" id="ARBA00023136"/>
    </source>
</evidence>
<feature type="transmembrane region" description="Helical" evidence="7">
    <location>
        <begin position="38"/>
        <end position="64"/>
    </location>
</feature>
<feature type="compositionally biased region" description="Low complexity" evidence="8">
    <location>
        <begin position="1"/>
        <end position="13"/>
    </location>
</feature>
<dbReference type="InterPro" id="IPR051393">
    <property type="entry name" value="ABC_transporter_permease"/>
</dbReference>
<feature type="region of interest" description="Disordered" evidence="8">
    <location>
        <begin position="1"/>
        <end position="24"/>
    </location>
</feature>
<keyword evidence="4 7" id="KW-0812">Transmembrane</keyword>
<evidence type="ECO:0000256" key="8">
    <source>
        <dbReference type="SAM" id="MobiDB-lite"/>
    </source>
</evidence>
<comment type="similarity">
    <text evidence="7">Belongs to the binding-protein-dependent transport system permease family.</text>
</comment>
<name>A0A6V8L443_9ACTN</name>
<reference evidence="10 11" key="1">
    <citation type="submission" date="2020-03" db="EMBL/GenBank/DDBJ databases">
        <title>Whole genome shotgun sequence of Phytohabitans rumicis NBRC 108638.</title>
        <authorList>
            <person name="Komaki H."/>
            <person name="Tamura T."/>
        </authorList>
    </citation>
    <scope>NUCLEOTIDE SEQUENCE [LARGE SCALE GENOMIC DNA]</scope>
    <source>
        <strain evidence="10 11">NBRC 108638</strain>
    </source>
</reference>
<dbReference type="AlphaFoldDB" id="A0A6V8L443"/>
<feature type="compositionally biased region" description="Basic residues" evidence="8">
    <location>
        <begin position="14"/>
        <end position="24"/>
    </location>
</feature>
<feature type="transmembrane region" description="Helical" evidence="7">
    <location>
        <begin position="178"/>
        <end position="204"/>
    </location>
</feature>
<comment type="subcellular location">
    <subcellularLocation>
        <location evidence="1 7">Cell membrane</location>
        <topology evidence="1 7">Multi-pass membrane protein</topology>
    </subcellularLocation>
</comment>
<dbReference type="RefSeq" id="WP_218577257.1">
    <property type="nucleotide sequence ID" value="NZ_BAABJB010000007.1"/>
</dbReference>
<gene>
    <name evidence="10" type="ORF">Prum_032330</name>
</gene>
<dbReference type="EMBL" id="BLPG01000001">
    <property type="protein sequence ID" value="GFJ89591.1"/>
    <property type="molecule type" value="Genomic_DNA"/>
</dbReference>
<dbReference type="Proteomes" id="UP000482960">
    <property type="component" value="Unassembled WGS sequence"/>
</dbReference>
<dbReference type="CDD" id="cd06261">
    <property type="entry name" value="TM_PBP2"/>
    <property type="match status" value="1"/>
</dbReference>
<keyword evidence="3" id="KW-1003">Cell membrane</keyword>
<evidence type="ECO:0000256" key="5">
    <source>
        <dbReference type="ARBA" id="ARBA00022989"/>
    </source>
</evidence>
<dbReference type="PANTHER" id="PTHR30193:SF37">
    <property type="entry name" value="INNER MEMBRANE ABC TRANSPORTER PERMEASE PROTEIN YCJO"/>
    <property type="match status" value="1"/>
</dbReference>
<feature type="transmembrane region" description="Helical" evidence="7">
    <location>
        <begin position="287"/>
        <end position="312"/>
    </location>
</feature>
<dbReference type="GO" id="GO:0005886">
    <property type="term" value="C:plasma membrane"/>
    <property type="evidence" value="ECO:0007669"/>
    <property type="project" value="UniProtKB-SubCell"/>
</dbReference>
<evidence type="ECO:0000256" key="3">
    <source>
        <dbReference type="ARBA" id="ARBA00022475"/>
    </source>
</evidence>
<evidence type="ECO:0000256" key="1">
    <source>
        <dbReference type="ARBA" id="ARBA00004651"/>
    </source>
</evidence>
<dbReference type="Pfam" id="PF00528">
    <property type="entry name" value="BPD_transp_1"/>
    <property type="match status" value="1"/>
</dbReference>
<feature type="domain" description="ABC transmembrane type-1" evidence="9">
    <location>
        <begin position="94"/>
        <end position="308"/>
    </location>
</feature>
<keyword evidence="11" id="KW-1185">Reference proteome</keyword>
<organism evidence="10 11">
    <name type="scientific">Phytohabitans rumicis</name>
    <dbReference type="NCBI Taxonomy" id="1076125"/>
    <lineage>
        <taxon>Bacteria</taxon>
        <taxon>Bacillati</taxon>
        <taxon>Actinomycetota</taxon>
        <taxon>Actinomycetes</taxon>
        <taxon>Micromonosporales</taxon>
        <taxon>Micromonosporaceae</taxon>
    </lineage>
</organism>
<dbReference type="SUPFAM" id="SSF161098">
    <property type="entry name" value="MetI-like"/>
    <property type="match status" value="1"/>
</dbReference>
<keyword evidence="6 7" id="KW-0472">Membrane</keyword>
<dbReference type="InterPro" id="IPR000515">
    <property type="entry name" value="MetI-like"/>
</dbReference>
<dbReference type="Gene3D" id="1.10.3720.10">
    <property type="entry name" value="MetI-like"/>
    <property type="match status" value="1"/>
</dbReference>
<protein>
    <submittedName>
        <fullName evidence="10">Cytochrome c biogenesis protein</fullName>
    </submittedName>
</protein>
<evidence type="ECO:0000313" key="10">
    <source>
        <dbReference type="EMBL" id="GFJ89591.1"/>
    </source>
</evidence>
<keyword evidence="2 7" id="KW-0813">Transport</keyword>
<comment type="caution">
    <text evidence="10">The sequence shown here is derived from an EMBL/GenBank/DDBJ whole genome shotgun (WGS) entry which is preliminary data.</text>
</comment>
<dbReference type="PANTHER" id="PTHR30193">
    <property type="entry name" value="ABC TRANSPORTER PERMEASE PROTEIN"/>
    <property type="match status" value="1"/>
</dbReference>
<sequence>MTLSRTAAPAAPRTRPRVRPHRAPERRRRGFLAYWPQYLAISPFYILFAVFGLAPLLFSFYLAFQRWDGIGEMQFAGLDNFQYLISDDVFWLSLWNTLLIWVLSTVPTLCLALVLAVLLNSVKRFKAFYRMAFFIPNITSTVAISIFFGALFATNYGLVNAALKAVGLPEVAWLQNTWGIKIVIAVLTVWQWTGYNAIIYLAGLQTISSDLYEQAKVDGANAVQLFFHITLPLLRPIILFTVVLSTIGGLQTFTEPKVLLGDTAGTGQSGLTMVFYFYRQAFSHNDYGYGAAIAMVVLLVVALFTILNWALVQRGEGGRARR</sequence>
<dbReference type="InterPro" id="IPR035906">
    <property type="entry name" value="MetI-like_sf"/>
</dbReference>
<feature type="transmembrane region" description="Helical" evidence="7">
    <location>
        <begin position="225"/>
        <end position="250"/>
    </location>
</feature>
<proteinExistence type="inferred from homology"/>
<feature type="transmembrane region" description="Helical" evidence="7">
    <location>
        <begin position="98"/>
        <end position="119"/>
    </location>
</feature>
<evidence type="ECO:0000256" key="2">
    <source>
        <dbReference type="ARBA" id="ARBA00022448"/>
    </source>
</evidence>
<evidence type="ECO:0000313" key="11">
    <source>
        <dbReference type="Proteomes" id="UP000482960"/>
    </source>
</evidence>
<evidence type="ECO:0000256" key="4">
    <source>
        <dbReference type="ARBA" id="ARBA00022692"/>
    </source>
</evidence>
<evidence type="ECO:0000256" key="7">
    <source>
        <dbReference type="RuleBase" id="RU363032"/>
    </source>
</evidence>
<reference evidence="10 11" key="2">
    <citation type="submission" date="2020-03" db="EMBL/GenBank/DDBJ databases">
        <authorList>
            <person name="Ichikawa N."/>
            <person name="Kimura A."/>
            <person name="Kitahashi Y."/>
            <person name="Uohara A."/>
        </authorList>
    </citation>
    <scope>NUCLEOTIDE SEQUENCE [LARGE SCALE GENOMIC DNA]</scope>
    <source>
        <strain evidence="10 11">NBRC 108638</strain>
    </source>
</reference>